<keyword evidence="1" id="KW-0472">Membrane</keyword>
<keyword evidence="1" id="KW-0812">Transmembrane</keyword>
<dbReference type="RefSeq" id="WP_096240700.1">
    <property type="nucleotide sequence ID" value="NZ_LT907978.1"/>
</dbReference>
<proteinExistence type="predicted"/>
<dbReference type="EMBL" id="LT907978">
    <property type="protein sequence ID" value="SOB72699.1"/>
    <property type="molecule type" value="Genomic_DNA"/>
</dbReference>
<dbReference type="Proteomes" id="UP000217549">
    <property type="component" value="Chromosome I"/>
</dbReference>
<gene>
    <name evidence="4" type="ORF">EHLA_2066</name>
</gene>
<evidence type="ECO:0000313" key="4">
    <source>
        <dbReference type="EMBL" id="SOB72699.1"/>
    </source>
</evidence>
<keyword evidence="5" id="KW-1185">Reference proteome</keyword>
<evidence type="ECO:0000259" key="3">
    <source>
        <dbReference type="Pfam" id="PF16403"/>
    </source>
</evidence>
<accession>A0A285PSW1</accession>
<organism evidence="4 5">
    <name type="scientific">Anaerobutyricum hallii</name>
    <dbReference type="NCBI Taxonomy" id="39488"/>
    <lineage>
        <taxon>Bacteria</taxon>
        <taxon>Bacillati</taxon>
        <taxon>Bacillota</taxon>
        <taxon>Clostridia</taxon>
        <taxon>Lachnospirales</taxon>
        <taxon>Lachnospiraceae</taxon>
        <taxon>Anaerobutyricum</taxon>
    </lineage>
</organism>
<feature type="signal peptide" evidence="2">
    <location>
        <begin position="1"/>
        <end position="23"/>
    </location>
</feature>
<feature type="chain" id="PRO_5038377574" evidence="2">
    <location>
        <begin position="24"/>
        <end position="172"/>
    </location>
</feature>
<feature type="transmembrane region" description="Helical" evidence="1">
    <location>
        <begin position="143"/>
        <end position="165"/>
    </location>
</feature>
<dbReference type="Pfam" id="PF16403">
    <property type="entry name" value="Bact_surface_Ig-like"/>
    <property type="match status" value="1"/>
</dbReference>
<dbReference type="PROSITE" id="PS51257">
    <property type="entry name" value="PROKAR_LIPOPROTEIN"/>
    <property type="match status" value="1"/>
</dbReference>
<dbReference type="Gene3D" id="2.60.40.10">
    <property type="entry name" value="Immunoglobulins"/>
    <property type="match status" value="1"/>
</dbReference>
<evidence type="ECO:0000256" key="1">
    <source>
        <dbReference type="SAM" id="Phobius"/>
    </source>
</evidence>
<dbReference type="InterPro" id="IPR032179">
    <property type="entry name" value="Cry22Aa_Ig-like"/>
</dbReference>
<reference evidence="5" key="1">
    <citation type="submission" date="2017-09" db="EMBL/GenBank/DDBJ databases">
        <authorList>
            <person name="Shetty A S."/>
        </authorList>
    </citation>
    <scope>NUCLEOTIDE SEQUENCE [LARGE SCALE GENOMIC DNA]</scope>
</reference>
<name>A0A285PSW1_9FIRM</name>
<sequence>MKMRKLLPGLLLFFMFLSCSVLAVCFLWKGTEVPKEPVLFGMVDITVDKGDKLPDLKENLTMNEAVETVVIDTSEVDLNEPGEYPIRYRYTDLSGQVYEKTVWCTVEEKDPGEEERQEAPEPGGTGIVVFRANVPKTRDTSHLLFYTLLLQLSLAGCGASVYRIIRSKKEGR</sequence>
<dbReference type="KEGG" id="ehl:EHLA_2066"/>
<keyword evidence="1" id="KW-1133">Transmembrane helix</keyword>
<feature type="domain" description="Pesticidal crystal protein Cry22Aa Ig-like" evidence="3">
    <location>
        <begin position="41"/>
        <end position="100"/>
    </location>
</feature>
<evidence type="ECO:0000256" key="2">
    <source>
        <dbReference type="SAM" id="SignalP"/>
    </source>
</evidence>
<dbReference type="InterPro" id="IPR013783">
    <property type="entry name" value="Ig-like_fold"/>
</dbReference>
<protein>
    <submittedName>
        <fullName evidence="4">Immunoglobulin-like fold</fullName>
    </submittedName>
</protein>
<dbReference type="AlphaFoldDB" id="A0A285PSW1"/>
<keyword evidence="2" id="KW-0732">Signal</keyword>
<evidence type="ECO:0000313" key="5">
    <source>
        <dbReference type="Proteomes" id="UP000217549"/>
    </source>
</evidence>